<gene>
    <name evidence="1" type="ORF">ABUW04_37960</name>
</gene>
<name>A0ABV6Y0I9_9ACTN</name>
<evidence type="ECO:0000313" key="2">
    <source>
        <dbReference type="Proteomes" id="UP001592581"/>
    </source>
</evidence>
<accession>A0ABV6Y0I9</accession>
<dbReference type="PANTHER" id="PTHR32011:SF2">
    <property type="entry name" value="OS08G0472400 PROTEIN"/>
    <property type="match status" value="1"/>
</dbReference>
<organism evidence="1 2">
    <name type="scientific">Streptacidiphilus jeojiensis</name>
    <dbReference type="NCBI Taxonomy" id="3229225"/>
    <lineage>
        <taxon>Bacteria</taxon>
        <taxon>Bacillati</taxon>
        <taxon>Actinomycetota</taxon>
        <taxon>Actinomycetes</taxon>
        <taxon>Kitasatosporales</taxon>
        <taxon>Streptomycetaceae</taxon>
        <taxon>Streptacidiphilus</taxon>
    </lineage>
</organism>
<sequence length="379" mass="42154">MADPRSTASMTDERAGFLLSRLPARIDPGLSDAEITAVEERFGFRFADDHRVFLQTGLPAGKGWPDWRNGDPEDLQGRLDWPREGVLFDVGHGFWYRGWGVRPHGREEALAVADARLREAPQLVPVFSHRYLPGIAGGTGFPVLSVHQSDIICYGNDLTDYLHHEFGGPAHDAPCARLHVPFWSHFLNSNSSSVTAQGLVGTPADPYATDAEEAVEHLRMLAVEQHLRREVEADQLVQAALTATVLGVDSPALSALADLTRCDRAQAFELFARAVAELGLVIPEQQLAARWALVRWWLRLIVDGSLNAYRGGLLIWHEGWDLLGRPDALQPFIGWTSEYEDWTESWMMPRETFTERIITGARLLLDGPWPPPSGTNGNE</sequence>
<dbReference type="PANTHER" id="PTHR32011">
    <property type="entry name" value="OS08G0472400 PROTEIN"/>
    <property type="match status" value="1"/>
</dbReference>
<protein>
    <recommendedName>
        <fullName evidence="3">SMI1/KNR4 family protein</fullName>
    </recommendedName>
</protein>
<proteinExistence type="predicted"/>
<dbReference type="EMBL" id="JBEUKS010000021">
    <property type="protein sequence ID" value="MFC1444038.1"/>
    <property type="molecule type" value="Genomic_DNA"/>
</dbReference>
<evidence type="ECO:0008006" key="3">
    <source>
        <dbReference type="Google" id="ProtNLM"/>
    </source>
</evidence>
<keyword evidence="2" id="KW-1185">Reference proteome</keyword>
<evidence type="ECO:0000313" key="1">
    <source>
        <dbReference type="EMBL" id="MFC1444038.1"/>
    </source>
</evidence>
<reference evidence="1 2" key="1">
    <citation type="submission" date="2024-06" db="EMBL/GenBank/DDBJ databases">
        <authorList>
            <person name="Lee S.D."/>
        </authorList>
    </citation>
    <scope>NUCLEOTIDE SEQUENCE [LARGE SCALE GENOMIC DNA]</scope>
    <source>
        <strain evidence="1 2">N1-10</strain>
    </source>
</reference>
<dbReference type="RefSeq" id="WP_380568842.1">
    <property type="nucleotide sequence ID" value="NZ_JBEUKS010000021.1"/>
</dbReference>
<dbReference type="Proteomes" id="UP001592581">
    <property type="component" value="Unassembled WGS sequence"/>
</dbReference>
<comment type="caution">
    <text evidence="1">The sequence shown here is derived from an EMBL/GenBank/DDBJ whole genome shotgun (WGS) entry which is preliminary data.</text>
</comment>